<keyword evidence="1" id="KW-0812">Transmembrane</keyword>
<dbReference type="GO" id="GO:0008168">
    <property type="term" value="F:methyltransferase activity"/>
    <property type="evidence" value="ECO:0007669"/>
    <property type="project" value="UniProtKB-KW"/>
</dbReference>
<dbReference type="AlphaFoldDB" id="A0A8J5JII0"/>
<sequence>MCWKFDTMAEYILGRSTKRTAKLWVTGACLTLVLVSFLGTHRPPYPATQYSSFWTSSIHLVNGRYPGRYLPFLVFPALEEKLMGGNILAEALSVKVLLMSVTPHHSFNTSQELITYLHRSPPQSKLQLKQKVDNKKLWGPKLETVSDYFRYLKTPQNLCRKLVRLGGTISCKKGTGDENNMDGHKYVCMDPSLEVVGARDARQCLTLSFGTQRDTSFDDAASELPCEVHMFDVLNFDPLLPKESDHVFFHVVDIEQDEWESFINIAKDPLFDAVGQVALEVHVVDLVHGPNKNSPPDIPREKWLEALQKRYDILRMIEARGFQRVLYWDNTQEKFSLYDENGTRHETAGEVLYINTNWYNTTFKQDLARQGYKFRGVT</sequence>
<dbReference type="InterPro" id="IPR026913">
    <property type="entry name" value="METTL24"/>
</dbReference>
<keyword evidence="3" id="KW-0808">Transferase</keyword>
<keyword evidence="3" id="KW-0489">Methyltransferase</keyword>
<keyword evidence="1" id="KW-0472">Membrane</keyword>
<protein>
    <submittedName>
        <fullName evidence="3">Putative Methyltransferase domain-containing protein 2</fullName>
    </submittedName>
</protein>
<accession>A0A8J5JII0</accession>
<keyword evidence="4" id="KW-1185">Reference proteome</keyword>
<evidence type="ECO:0000313" key="4">
    <source>
        <dbReference type="Proteomes" id="UP000747542"/>
    </source>
</evidence>
<comment type="caution">
    <text evidence="3">The sequence shown here is derived from an EMBL/GenBank/DDBJ whole genome shotgun (WGS) entry which is preliminary data.</text>
</comment>
<dbReference type="InterPro" id="IPR025714">
    <property type="entry name" value="Methyltranfer_dom"/>
</dbReference>
<dbReference type="PANTHER" id="PTHR32026:SF10">
    <property type="entry name" value="METHYLTRANSFERASE-LIKE PROTEIN 24-RELATED"/>
    <property type="match status" value="1"/>
</dbReference>
<evidence type="ECO:0000256" key="1">
    <source>
        <dbReference type="SAM" id="Phobius"/>
    </source>
</evidence>
<feature type="domain" description="Methyltransferase" evidence="2">
    <location>
        <begin position="170"/>
        <end position="262"/>
    </location>
</feature>
<evidence type="ECO:0000313" key="3">
    <source>
        <dbReference type="EMBL" id="KAG7158220.1"/>
    </source>
</evidence>
<name>A0A8J5JII0_HOMAM</name>
<evidence type="ECO:0000259" key="2">
    <source>
        <dbReference type="Pfam" id="PF13383"/>
    </source>
</evidence>
<keyword evidence="1" id="KW-1133">Transmembrane helix</keyword>
<gene>
    <name evidence="3" type="ORF">Hamer_G008856</name>
</gene>
<dbReference type="EMBL" id="JAHLQT010035566">
    <property type="protein sequence ID" value="KAG7158220.1"/>
    <property type="molecule type" value="Genomic_DNA"/>
</dbReference>
<proteinExistence type="predicted"/>
<dbReference type="Pfam" id="PF13383">
    <property type="entry name" value="Methyltransf_22"/>
    <property type="match status" value="1"/>
</dbReference>
<organism evidence="3 4">
    <name type="scientific">Homarus americanus</name>
    <name type="common">American lobster</name>
    <dbReference type="NCBI Taxonomy" id="6706"/>
    <lineage>
        <taxon>Eukaryota</taxon>
        <taxon>Metazoa</taxon>
        <taxon>Ecdysozoa</taxon>
        <taxon>Arthropoda</taxon>
        <taxon>Crustacea</taxon>
        <taxon>Multicrustacea</taxon>
        <taxon>Malacostraca</taxon>
        <taxon>Eumalacostraca</taxon>
        <taxon>Eucarida</taxon>
        <taxon>Decapoda</taxon>
        <taxon>Pleocyemata</taxon>
        <taxon>Astacidea</taxon>
        <taxon>Nephropoidea</taxon>
        <taxon>Nephropidae</taxon>
        <taxon>Homarus</taxon>
    </lineage>
</organism>
<feature type="transmembrane region" description="Helical" evidence="1">
    <location>
        <begin position="21"/>
        <end position="39"/>
    </location>
</feature>
<dbReference type="GO" id="GO:0032259">
    <property type="term" value="P:methylation"/>
    <property type="evidence" value="ECO:0007669"/>
    <property type="project" value="UniProtKB-KW"/>
</dbReference>
<dbReference type="PANTHER" id="PTHR32026">
    <property type="entry name" value="METHYLTRANSFERASE-LIKE PROTEIN 24"/>
    <property type="match status" value="1"/>
</dbReference>
<reference evidence="3" key="1">
    <citation type="journal article" date="2021" name="Sci. Adv.">
        <title>The American lobster genome reveals insights on longevity, neural, and immune adaptations.</title>
        <authorList>
            <person name="Polinski J.M."/>
            <person name="Zimin A.V."/>
            <person name="Clark K.F."/>
            <person name="Kohn A.B."/>
            <person name="Sadowski N."/>
            <person name="Timp W."/>
            <person name="Ptitsyn A."/>
            <person name="Khanna P."/>
            <person name="Romanova D.Y."/>
            <person name="Williams P."/>
            <person name="Greenwood S.J."/>
            <person name="Moroz L.L."/>
            <person name="Walt D.R."/>
            <person name="Bodnar A.G."/>
        </authorList>
    </citation>
    <scope>NUCLEOTIDE SEQUENCE</scope>
    <source>
        <strain evidence="3">GMGI-L3</strain>
    </source>
</reference>
<dbReference type="Proteomes" id="UP000747542">
    <property type="component" value="Unassembled WGS sequence"/>
</dbReference>